<reference evidence="1 2" key="1">
    <citation type="submission" date="2020-09" db="EMBL/GenBank/DDBJ databases">
        <title>De no assembly of potato wild relative species, Solanum commersonii.</title>
        <authorList>
            <person name="Cho K."/>
        </authorList>
    </citation>
    <scope>NUCLEOTIDE SEQUENCE [LARGE SCALE GENOMIC DNA]</scope>
    <source>
        <strain evidence="1">LZ3.2</strain>
        <tissue evidence="1">Leaf</tissue>
    </source>
</reference>
<keyword evidence="2" id="KW-1185">Reference proteome</keyword>
<dbReference type="EMBL" id="JACXVP010000003">
    <property type="protein sequence ID" value="KAG5614241.1"/>
    <property type="molecule type" value="Genomic_DNA"/>
</dbReference>
<proteinExistence type="predicted"/>
<sequence>MGHREPVLGIERNHNFISVIPFRLKRIFLKSFYHATKKISGIYDFKIEEIFFSYPQIYLTAILFNPRYKEYGAKALVECIYQNLDIQPDEEPDLVTCQNSIKLLAKEIYDKYCSLNNVENPQMSMPQVGVHGRMKHKLGLDSSN</sequence>
<comment type="caution">
    <text evidence="1">The sequence shown here is derived from an EMBL/GenBank/DDBJ whole genome shotgun (WGS) entry which is preliminary data.</text>
</comment>
<evidence type="ECO:0000313" key="1">
    <source>
        <dbReference type="EMBL" id="KAG5614241.1"/>
    </source>
</evidence>
<name>A0A9J5ZPX6_SOLCO</name>
<feature type="non-terminal residue" evidence="1">
    <location>
        <position position="1"/>
    </location>
</feature>
<dbReference type="Proteomes" id="UP000824120">
    <property type="component" value="Chromosome 3"/>
</dbReference>
<organism evidence="1 2">
    <name type="scientific">Solanum commersonii</name>
    <name type="common">Commerson's wild potato</name>
    <name type="synonym">Commerson's nightshade</name>
    <dbReference type="NCBI Taxonomy" id="4109"/>
    <lineage>
        <taxon>Eukaryota</taxon>
        <taxon>Viridiplantae</taxon>
        <taxon>Streptophyta</taxon>
        <taxon>Embryophyta</taxon>
        <taxon>Tracheophyta</taxon>
        <taxon>Spermatophyta</taxon>
        <taxon>Magnoliopsida</taxon>
        <taxon>eudicotyledons</taxon>
        <taxon>Gunneridae</taxon>
        <taxon>Pentapetalae</taxon>
        <taxon>asterids</taxon>
        <taxon>lamiids</taxon>
        <taxon>Solanales</taxon>
        <taxon>Solanaceae</taxon>
        <taxon>Solanoideae</taxon>
        <taxon>Solaneae</taxon>
        <taxon>Solanum</taxon>
    </lineage>
</organism>
<protein>
    <submittedName>
        <fullName evidence="1">Uncharacterized protein</fullName>
    </submittedName>
</protein>
<gene>
    <name evidence="1" type="ORF">H5410_014065</name>
</gene>
<evidence type="ECO:0000313" key="2">
    <source>
        <dbReference type="Proteomes" id="UP000824120"/>
    </source>
</evidence>
<dbReference type="AlphaFoldDB" id="A0A9J5ZPX6"/>
<accession>A0A9J5ZPX6</accession>